<gene>
    <name evidence="2" type="ORF">Mal52_00560</name>
</gene>
<dbReference type="AlphaFoldDB" id="A0A517ZGI7"/>
<reference evidence="2 3" key="1">
    <citation type="submission" date="2019-02" db="EMBL/GenBank/DDBJ databases">
        <title>Deep-cultivation of Planctomycetes and their phenomic and genomic characterization uncovers novel biology.</title>
        <authorList>
            <person name="Wiegand S."/>
            <person name="Jogler M."/>
            <person name="Boedeker C."/>
            <person name="Pinto D."/>
            <person name="Vollmers J."/>
            <person name="Rivas-Marin E."/>
            <person name="Kohn T."/>
            <person name="Peeters S.H."/>
            <person name="Heuer A."/>
            <person name="Rast P."/>
            <person name="Oberbeckmann S."/>
            <person name="Bunk B."/>
            <person name="Jeske O."/>
            <person name="Meyerdierks A."/>
            <person name="Storesund J.E."/>
            <person name="Kallscheuer N."/>
            <person name="Luecker S."/>
            <person name="Lage O.M."/>
            <person name="Pohl T."/>
            <person name="Merkel B.J."/>
            <person name="Hornburger P."/>
            <person name="Mueller R.-W."/>
            <person name="Bruemmer F."/>
            <person name="Labrenz M."/>
            <person name="Spormann A.M."/>
            <person name="Op den Camp H."/>
            <person name="Overmann J."/>
            <person name="Amann R."/>
            <person name="Jetten M.S.M."/>
            <person name="Mascher T."/>
            <person name="Medema M.H."/>
            <person name="Devos D.P."/>
            <person name="Kaster A.-K."/>
            <person name="Ovreas L."/>
            <person name="Rohde M."/>
            <person name="Galperin M.Y."/>
            <person name="Jogler C."/>
        </authorList>
    </citation>
    <scope>NUCLEOTIDE SEQUENCE [LARGE SCALE GENOMIC DNA]</scope>
    <source>
        <strain evidence="2 3">Mal52</strain>
    </source>
</reference>
<dbReference type="Gene3D" id="3.40.1580.10">
    <property type="entry name" value="SMI1/KNR4-like"/>
    <property type="match status" value="1"/>
</dbReference>
<name>A0A517ZGI7_9PLAN</name>
<evidence type="ECO:0000313" key="2">
    <source>
        <dbReference type="EMBL" id="QDU41603.1"/>
    </source>
</evidence>
<dbReference type="EMBL" id="CP036276">
    <property type="protein sequence ID" value="QDU41603.1"/>
    <property type="molecule type" value="Genomic_DNA"/>
</dbReference>
<dbReference type="SMART" id="SM00860">
    <property type="entry name" value="SMI1_KNR4"/>
    <property type="match status" value="1"/>
</dbReference>
<dbReference type="Proteomes" id="UP000319383">
    <property type="component" value="Chromosome"/>
</dbReference>
<sequence>MSNKYDDAMKRLEAGFLLRSSRRSKKRGTCQRYDSALPLTEHDLLQLETILPDPIPDGYRHFLQFYGDACWRSRQWKCLLIDEPDITLNVSYFFGIRENSCYPLRPEYENNVVQHDMLPRLLPIAQGDGGTYCISLSGDDRGQVFSWHTDDVGQEVLDGETVVISDGTCFVAYSFDEFLHQIYLID</sequence>
<dbReference type="Pfam" id="PF09346">
    <property type="entry name" value="SMI1_KNR4"/>
    <property type="match status" value="1"/>
</dbReference>
<feature type="domain" description="Knr4/Smi1-like" evidence="1">
    <location>
        <begin position="38"/>
        <end position="181"/>
    </location>
</feature>
<keyword evidence="3" id="KW-1185">Reference proteome</keyword>
<protein>
    <submittedName>
        <fullName evidence="2">SMI1 / KNR4 family protein</fullName>
    </submittedName>
</protein>
<organism evidence="2 3">
    <name type="scientific">Symmachiella dynata</name>
    <dbReference type="NCBI Taxonomy" id="2527995"/>
    <lineage>
        <taxon>Bacteria</taxon>
        <taxon>Pseudomonadati</taxon>
        <taxon>Planctomycetota</taxon>
        <taxon>Planctomycetia</taxon>
        <taxon>Planctomycetales</taxon>
        <taxon>Planctomycetaceae</taxon>
        <taxon>Symmachiella</taxon>
    </lineage>
</organism>
<dbReference type="InterPro" id="IPR037883">
    <property type="entry name" value="Knr4/Smi1-like_sf"/>
</dbReference>
<evidence type="ECO:0000313" key="3">
    <source>
        <dbReference type="Proteomes" id="UP000319383"/>
    </source>
</evidence>
<accession>A0A517ZGI7</accession>
<proteinExistence type="predicted"/>
<dbReference type="KEGG" id="sdyn:Mal52_00560"/>
<dbReference type="SUPFAM" id="SSF160631">
    <property type="entry name" value="SMI1/KNR4-like"/>
    <property type="match status" value="1"/>
</dbReference>
<dbReference type="InterPro" id="IPR018958">
    <property type="entry name" value="Knr4/Smi1-like_dom"/>
</dbReference>
<dbReference type="RefSeq" id="WP_145373623.1">
    <property type="nucleotide sequence ID" value="NZ_CP036276.1"/>
</dbReference>
<evidence type="ECO:0000259" key="1">
    <source>
        <dbReference type="SMART" id="SM00860"/>
    </source>
</evidence>